<protein>
    <submittedName>
        <fullName evidence="2">NAD(P)H-binding protein</fullName>
    </submittedName>
</protein>
<dbReference type="SUPFAM" id="SSF51735">
    <property type="entry name" value="NAD(P)-binding Rossmann-fold domains"/>
    <property type="match status" value="1"/>
</dbReference>
<dbReference type="RefSeq" id="WP_358349878.1">
    <property type="nucleotide sequence ID" value="NZ_JBEZFP010000010.1"/>
</dbReference>
<sequence length="152" mass="15847">MPVVVIGADRPLGGALVLALVELGVPDLRAVVRDRAYAPALRAAGVRVSVGDLSDPLRLGAVLEGAHTVVHLDTGPEGSGGPLDTWDWLLEAAEDTGLTRIVTVVEDERISPDRGGYDVVLLPGRITRSCGGATDAVDPALVSALIEADRRR</sequence>
<proteinExistence type="predicted"/>
<evidence type="ECO:0000313" key="3">
    <source>
        <dbReference type="Proteomes" id="UP001551482"/>
    </source>
</evidence>
<evidence type="ECO:0000313" key="2">
    <source>
        <dbReference type="EMBL" id="MEU8133048.1"/>
    </source>
</evidence>
<dbReference type="InterPro" id="IPR036291">
    <property type="entry name" value="NAD(P)-bd_dom_sf"/>
</dbReference>
<reference evidence="2 3" key="1">
    <citation type="submission" date="2024-06" db="EMBL/GenBank/DDBJ databases">
        <title>The Natural Products Discovery Center: Release of the First 8490 Sequenced Strains for Exploring Actinobacteria Biosynthetic Diversity.</title>
        <authorList>
            <person name="Kalkreuter E."/>
            <person name="Kautsar S.A."/>
            <person name="Yang D."/>
            <person name="Bader C.D."/>
            <person name="Teijaro C.N."/>
            <person name="Fluegel L."/>
            <person name="Davis C.M."/>
            <person name="Simpson J.R."/>
            <person name="Lauterbach L."/>
            <person name="Steele A.D."/>
            <person name="Gui C."/>
            <person name="Meng S."/>
            <person name="Li G."/>
            <person name="Viehrig K."/>
            <person name="Ye F."/>
            <person name="Su P."/>
            <person name="Kiefer A.F."/>
            <person name="Nichols A."/>
            <person name="Cepeda A.J."/>
            <person name="Yan W."/>
            <person name="Fan B."/>
            <person name="Jiang Y."/>
            <person name="Adhikari A."/>
            <person name="Zheng C.-J."/>
            <person name="Schuster L."/>
            <person name="Cowan T.M."/>
            <person name="Smanski M.J."/>
            <person name="Chevrette M.G."/>
            <person name="De Carvalho L.P.S."/>
            <person name="Shen B."/>
        </authorList>
    </citation>
    <scope>NUCLEOTIDE SEQUENCE [LARGE SCALE GENOMIC DNA]</scope>
    <source>
        <strain evidence="2 3">NPDC048946</strain>
    </source>
</reference>
<organism evidence="2 3">
    <name type="scientific">Streptodolium elevatio</name>
    <dbReference type="NCBI Taxonomy" id="3157996"/>
    <lineage>
        <taxon>Bacteria</taxon>
        <taxon>Bacillati</taxon>
        <taxon>Actinomycetota</taxon>
        <taxon>Actinomycetes</taxon>
        <taxon>Kitasatosporales</taxon>
        <taxon>Streptomycetaceae</taxon>
        <taxon>Streptodolium</taxon>
    </lineage>
</organism>
<dbReference type="Pfam" id="PF13460">
    <property type="entry name" value="NAD_binding_10"/>
    <property type="match status" value="1"/>
</dbReference>
<keyword evidence="3" id="KW-1185">Reference proteome</keyword>
<feature type="domain" description="NAD(P)-binding" evidence="1">
    <location>
        <begin position="7"/>
        <end position="104"/>
    </location>
</feature>
<dbReference type="InterPro" id="IPR016040">
    <property type="entry name" value="NAD(P)-bd_dom"/>
</dbReference>
<comment type="caution">
    <text evidence="2">The sequence shown here is derived from an EMBL/GenBank/DDBJ whole genome shotgun (WGS) entry which is preliminary data.</text>
</comment>
<name>A0ABV3DBC1_9ACTN</name>
<evidence type="ECO:0000259" key="1">
    <source>
        <dbReference type="Pfam" id="PF13460"/>
    </source>
</evidence>
<gene>
    <name evidence="2" type="ORF">AB0C36_06025</name>
</gene>
<dbReference type="EMBL" id="JBEZFP010000010">
    <property type="protein sequence ID" value="MEU8133048.1"/>
    <property type="molecule type" value="Genomic_DNA"/>
</dbReference>
<dbReference type="Proteomes" id="UP001551482">
    <property type="component" value="Unassembled WGS sequence"/>
</dbReference>
<dbReference type="Gene3D" id="3.40.50.720">
    <property type="entry name" value="NAD(P)-binding Rossmann-like Domain"/>
    <property type="match status" value="1"/>
</dbReference>
<accession>A0ABV3DBC1</accession>